<sequence>MMSVSVLIPAFNESNRIVDTIRGMENIKEIDEIIVVNDGSTDDTADKAKKAGAKLVNIKNNSGKGKALKEGLKYVKNDVVAFIDADVGLTSREVIKLIEPVINGEADVTVARFPKVNVKSGFGFVKKLAKYGVKLLTGYDFDSTLSGQRVFKKEVLDKIKKFYSGYGIEVGMTIDILNMGYKIKEIDVDMTHSVTLRDLKGFIHRGRQFIDILKVLFIKAFFKDR</sequence>
<proteinExistence type="predicted"/>
<evidence type="ECO:0000313" key="3">
    <source>
        <dbReference type="Proteomes" id="UP000214975"/>
    </source>
</evidence>
<dbReference type="InterPro" id="IPR001173">
    <property type="entry name" value="Glyco_trans_2-like"/>
</dbReference>
<dbReference type="AlphaFoldDB" id="A0A223I312"/>
<evidence type="ECO:0000313" key="2">
    <source>
        <dbReference type="EMBL" id="AST59123.1"/>
    </source>
</evidence>
<dbReference type="Pfam" id="PF00535">
    <property type="entry name" value="Glycos_transf_2"/>
    <property type="match status" value="1"/>
</dbReference>
<dbReference type="CDD" id="cd04179">
    <property type="entry name" value="DPM_DPG-synthase_like"/>
    <property type="match status" value="1"/>
</dbReference>
<dbReference type="EMBL" id="CP016893">
    <property type="protein sequence ID" value="AST59123.1"/>
    <property type="molecule type" value="Genomic_DNA"/>
</dbReference>
<dbReference type="PANTHER" id="PTHR48090:SF7">
    <property type="entry name" value="RFBJ PROTEIN"/>
    <property type="match status" value="1"/>
</dbReference>
<dbReference type="InterPro" id="IPR050256">
    <property type="entry name" value="Glycosyltransferase_2"/>
</dbReference>
<dbReference type="PANTHER" id="PTHR48090">
    <property type="entry name" value="UNDECAPRENYL-PHOSPHATE 4-DEOXY-4-FORMAMIDO-L-ARABINOSE TRANSFERASE-RELATED"/>
    <property type="match status" value="1"/>
</dbReference>
<keyword evidence="2" id="KW-0808">Transferase</keyword>
<name>A0A223I312_THETR</name>
<reference evidence="2 3" key="1">
    <citation type="submission" date="2016-08" db="EMBL/GenBank/DDBJ databases">
        <title>A novel genetic cassette of butanologenic Thermoanaerobacterium thermosaccharolyticum that directly convert cellulose to butanol.</title>
        <authorList>
            <person name="Li T."/>
            <person name="He J."/>
        </authorList>
    </citation>
    <scope>NUCLEOTIDE SEQUENCE [LARGE SCALE GENOMIC DNA]</scope>
    <source>
        <strain evidence="2 3">TG57</strain>
    </source>
</reference>
<dbReference type="InterPro" id="IPR018247">
    <property type="entry name" value="EF_Hand_1_Ca_BS"/>
</dbReference>
<dbReference type="InterPro" id="IPR029044">
    <property type="entry name" value="Nucleotide-diphossugar_trans"/>
</dbReference>
<evidence type="ECO:0000259" key="1">
    <source>
        <dbReference type="Pfam" id="PF00535"/>
    </source>
</evidence>
<dbReference type="Proteomes" id="UP000214975">
    <property type="component" value="Chromosome"/>
</dbReference>
<dbReference type="PROSITE" id="PS00018">
    <property type="entry name" value="EF_HAND_1"/>
    <property type="match status" value="1"/>
</dbReference>
<dbReference type="SUPFAM" id="SSF53448">
    <property type="entry name" value="Nucleotide-diphospho-sugar transferases"/>
    <property type="match status" value="1"/>
</dbReference>
<dbReference type="Gene3D" id="3.90.550.10">
    <property type="entry name" value="Spore Coat Polysaccharide Biosynthesis Protein SpsA, Chain A"/>
    <property type="match status" value="1"/>
</dbReference>
<protein>
    <submittedName>
        <fullName evidence="2">Glycosyl transferase</fullName>
    </submittedName>
</protein>
<feature type="domain" description="Glycosyltransferase 2-like" evidence="1">
    <location>
        <begin position="5"/>
        <end position="142"/>
    </location>
</feature>
<gene>
    <name evidence="2" type="ORF">Thert_03394</name>
</gene>
<accession>A0A223I312</accession>
<organism evidence="2 3">
    <name type="scientific">Thermoanaerobacterium thermosaccharolyticum</name>
    <name type="common">Clostridium thermosaccharolyticum</name>
    <dbReference type="NCBI Taxonomy" id="1517"/>
    <lineage>
        <taxon>Bacteria</taxon>
        <taxon>Bacillati</taxon>
        <taxon>Bacillota</taxon>
        <taxon>Clostridia</taxon>
        <taxon>Thermoanaerobacterales</taxon>
        <taxon>Thermoanaerobacteraceae</taxon>
        <taxon>Thermoanaerobacterium</taxon>
    </lineage>
</organism>
<dbReference type="GO" id="GO:0016740">
    <property type="term" value="F:transferase activity"/>
    <property type="evidence" value="ECO:0007669"/>
    <property type="project" value="UniProtKB-KW"/>
</dbReference>